<dbReference type="Pfam" id="PF08863">
    <property type="entry name" value="YolD"/>
    <property type="match status" value="1"/>
</dbReference>
<keyword evidence="2" id="KW-1185">Reference proteome</keyword>
<name>A0ABT3DHS5_9BACI</name>
<comment type="caution">
    <text evidence="1">The sequence shown here is derived from an EMBL/GenBank/DDBJ whole genome shotgun (WGS) entry which is preliminary data.</text>
</comment>
<dbReference type="PANTHER" id="PTHR40051">
    <property type="entry name" value="IG HYPOTHETICAL 15966"/>
    <property type="match status" value="1"/>
</dbReference>
<evidence type="ECO:0000313" key="1">
    <source>
        <dbReference type="EMBL" id="MCV9886227.1"/>
    </source>
</evidence>
<evidence type="ECO:0000313" key="2">
    <source>
        <dbReference type="Proteomes" id="UP001526147"/>
    </source>
</evidence>
<reference evidence="1 2" key="1">
    <citation type="submission" date="2022-10" db="EMBL/GenBank/DDBJ databases">
        <title>Draft genome assembly of moderately radiation resistant bacterium Metabacillus halosaccharovorans.</title>
        <authorList>
            <person name="Pal S."/>
            <person name="Gopinathan A."/>
        </authorList>
    </citation>
    <scope>NUCLEOTIDE SEQUENCE [LARGE SCALE GENOMIC DNA]</scope>
    <source>
        <strain evidence="1 2">VITHBRA001</strain>
    </source>
</reference>
<accession>A0ABT3DHS5</accession>
<dbReference type="Proteomes" id="UP001526147">
    <property type="component" value="Unassembled WGS sequence"/>
</dbReference>
<dbReference type="PANTHER" id="PTHR40051:SF1">
    <property type="entry name" value="YOLD-LIKE FAMILY PROTEIN"/>
    <property type="match status" value="1"/>
</dbReference>
<sequence length="111" mass="13415">MIKDRGSIKWTSMMLPEHVKLLRDFDKSQEKIEKPILDEHQIEEINQIICEAMEHNKELVFTYYDYGEIKLYVGHIHYLDTIRKELRLKDGPGDRFNLKFEDIIRVDYSEK</sequence>
<dbReference type="RefSeq" id="WP_264142856.1">
    <property type="nucleotide sequence ID" value="NZ_JAOYEY010000036.1"/>
</dbReference>
<proteinExistence type="predicted"/>
<protein>
    <submittedName>
        <fullName evidence="1">YolD-like family protein</fullName>
    </submittedName>
</protein>
<dbReference type="EMBL" id="JAOYEY010000036">
    <property type="protein sequence ID" value="MCV9886227.1"/>
    <property type="molecule type" value="Genomic_DNA"/>
</dbReference>
<dbReference type="InterPro" id="IPR014962">
    <property type="entry name" value="YolD"/>
</dbReference>
<organism evidence="1 2">
    <name type="scientific">Metabacillus halosaccharovorans</name>
    <dbReference type="NCBI Taxonomy" id="930124"/>
    <lineage>
        <taxon>Bacteria</taxon>
        <taxon>Bacillati</taxon>
        <taxon>Bacillota</taxon>
        <taxon>Bacilli</taxon>
        <taxon>Bacillales</taxon>
        <taxon>Bacillaceae</taxon>
        <taxon>Metabacillus</taxon>
    </lineage>
</organism>
<gene>
    <name evidence="1" type="ORF">OIH86_11205</name>
</gene>